<gene>
    <name evidence="6" type="primary">LRFN4</name>
    <name evidence="6" type="ORF">BLAG_LOCUS10771</name>
</gene>
<organism evidence="6 7">
    <name type="scientific">Branchiostoma lanceolatum</name>
    <name type="common">Common lancelet</name>
    <name type="synonym">Amphioxus lanceolatum</name>
    <dbReference type="NCBI Taxonomy" id="7740"/>
    <lineage>
        <taxon>Eukaryota</taxon>
        <taxon>Metazoa</taxon>
        <taxon>Chordata</taxon>
        <taxon>Cephalochordata</taxon>
        <taxon>Leptocardii</taxon>
        <taxon>Amphioxiformes</taxon>
        <taxon>Branchiostomatidae</taxon>
        <taxon>Branchiostoma</taxon>
    </lineage>
</organism>
<feature type="compositionally biased region" description="Polar residues" evidence="4">
    <location>
        <begin position="648"/>
        <end position="660"/>
    </location>
</feature>
<dbReference type="EMBL" id="OV696702">
    <property type="protein sequence ID" value="CAH1249789.1"/>
    <property type="molecule type" value="Genomic_DNA"/>
</dbReference>
<feature type="compositionally biased region" description="Polar residues" evidence="4">
    <location>
        <begin position="623"/>
        <end position="632"/>
    </location>
</feature>
<evidence type="ECO:0000256" key="4">
    <source>
        <dbReference type="SAM" id="MobiDB-lite"/>
    </source>
</evidence>
<name>A0A8K0EEB2_BRALA</name>
<dbReference type="SMART" id="SM00082">
    <property type="entry name" value="LRRCT"/>
    <property type="match status" value="1"/>
</dbReference>
<proteinExistence type="predicted"/>
<dbReference type="Pfam" id="PF13855">
    <property type="entry name" value="LRR_8"/>
    <property type="match status" value="2"/>
</dbReference>
<keyword evidence="2" id="KW-0732">Signal</keyword>
<dbReference type="InterPro" id="IPR000483">
    <property type="entry name" value="Cys-rich_flank_reg_C"/>
</dbReference>
<evidence type="ECO:0000313" key="6">
    <source>
        <dbReference type="EMBL" id="CAH1249789.1"/>
    </source>
</evidence>
<accession>A0A8K0EEB2</accession>
<evidence type="ECO:0000256" key="2">
    <source>
        <dbReference type="ARBA" id="ARBA00022729"/>
    </source>
</evidence>
<keyword evidence="3" id="KW-0677">Repeat</keyword>
<dbReference type="Gene3D" id="3.80.10.10">
    <property type="entry name" value="Ribonuclease Inhibitor"/>
    <property type="match status" value="2"/>
</dbReference>
<dbReference type="PANTHER" id="PTHR24366:SF161">
    <property type="entry name" value="TIR DOMAIN-CONTAINING PROTEIN"/>
    <property type="match status" value="1"/>
</dbReference>
<dbReference type="InterPro" id="IPR003591">
    <property type="entry name" value="Leu-rich_rpt_typical-subtyp"/>
</dbReference>
<evidence type="ECO:0000256" key="1">
    <source>
        <dbReference type="ARBA" id="ARBA00022614"/>
    </source>
</evidence>
<dbReference type="SMART" id="SM00369">
    <property type="entry name" value="LRR_TYP"/>
    <property type="match status" value="6"/>
</dbReference>
<protein>
    <submittedName>
        <fullName evidence="6">LRFN4 protein</fullName>
    </submittedName>
</protein>
<dbReference type="Proteomes" id="UP000838412">
    <property type="component" value="Chromosome 17"/>
</dbReference>
<dbReference type="SUPFAM" id="SSF52058">
    <property type="entry name" value="L domain-like"/>
    <property type="match status" value="1"/>
</dbReference>
<feature type="compositionally biased region" description="Polar residues" evidence="4">
    <location>
        <begin position="524"/>
        <end position="542"/>
    </location>
</feature>
<dbReference type="AlphaFoldDB" id="A0A8K0EEB2"/>
<sequence>MGTGLQVDFFDRMKPCAICNMTKQARENPLTKRCIPYNLVMLQVVSPPTDHNSTLEALPRLTSLRTLALGPGNIKTVGSGTFSRVPNLLTLTMNRNCIQTVGKWFGLIWKLKKLYLSWNEIKEIEKDALQPLVDLEHLDLTHNRLRAVEKWHFEGLTKLKCLKLSYNDISHIAGKAFHPLWRIEIIWLDHNKLAYFKPAWLEDLPQWVNFHLEHNLLKTISANSLSAMMRRYSPYVYVANNPFRCTCALHSMKSEGPKALQDYESLQCSYPPSLLGRNIANMSQDDMLCQMNGGITEQTIKANKEDPIQDCTTLGADKQGHIVFKTTSNTTTLVSQNATITKETNQTTAMNPLPNCTTSETNYLTNHTVMLTINTTTPSRQHKTITERIIILDTMDKTSPQEEHLTTLSYISSACLALFLLGGITTACRKCYKMRQQHRNHVQGNAADAAGDIPLQPAPANATGNPAPVQHAYAEIPDEINTDITPYATTVDMANPMYNATSTEPKALAASIPDPPPADPPPQSNRHTTYNPSSQPEGTETSRAGMMPDSPPRPDRHINYKASTRPQSSDMTQMGRIQAQPPRSNRRIPYGASSQQSSEIPTVHVQEIQDPIPRSKRHINSPRAPSQPQGLQIPSGEEVPDLPPRSNKYVNSNVPSQQRS</sequence>
<dbReference type="PANTHER" id="PTHR24366">
    <property type="entry name" value="IG(IMMUNOGLOBULIN) AND LRR(LEUCINE RICH REPEAT) DOMAINS"/>
    <property type="match status" value="1"/>
</dbReference>
<keyword evidence="7" id="KW-1185">Reference proteome</keyword>
<feature type="compositionally biased region" description="Polar residues" evidence="4">
    <location>
        <begin position="561"/>
        <end position="572"/>
    </location>
</feature>
<evidence type="ECO:0000256" key="3">
    <source>
        <dbReference type="ARBA" id="ARBA00022737"/>
    </source>
</evidence>
<dbReference type="OrthoDB" id="1394818at2759"/>
<dbReference type="PROSITE" id="PS51450">
    <property type="entry name" value="LRR"/>
    <property type="match status" value="2"/>
</dbReference>
<feature type="region of interest" description="Disordered" evidence="4">
    <location>
        <begin position="506"/>
        <end position="660"/>
    </location>
</feature>
<evidence type="ECO:0000259" key="5">
    <source>
        <dbReference type="SMART" id="SM00082"/>
    </source>
</evidence>
<dbReference type="InterPro" id="IPR001611">
    <property type="entry name" value="Leu-rich_rpt"/>
</dbReference>
<keyword evidence="1" id="KW-0433">Leucine-rich repeat</keyword>
<feature type="domain" description="LRRCT" evidence="5">
    <location>
        <begin position="241"/>
        <end position="290"/>
    </location>
</feature>
<evidence type="ECO:0000313" key="7">
    <source>
        <dbReference type="Proteomes" id="UP000838412"/>
    </source>
</evidence>
<feature type="compositionally biased region" description="Pro residues" evidence="4">
    <location>
        <begin position="513"/>
        <end position="523"/>
    </location>
</feature>
<feature type="region of interest" description="Disordered" evidence="4">
    <location>
        <begin position="449"/>
        <end position="468"/>
    </location>
</feature>
<reference evidence="6" key="1">
    <citation type="submission" date="2022-01" db="EMBL/GenBank/DDBJ databases">
        <authorList>
            <person name="Braso-Vives M."/>
        </authorList>
    </citation>
    <scope>NUCLEOTIDE SEQUENCE</scope>
</reference>
<feature type="compositionally biased region" description="Low complexity" evidence="4">
    <location>
        <begin position="458"/>
        <end position="468"/>
    </location>
</feature>
<dbReference type="InterPro" id="IPR032675">
    <property type="entry name" value="LRR_dom_sf"/>
</dbReference>